<evidence type="ECO:0000313" key="1">
    <source>
        <dbReference type="EMBL" id="NGP17293.1"/>
    </source>
</evidence>
<reference evidence="1 2" key="1">
    <citation type="submission" date="2020-02" db="EMBL/GenBank/DDBJ databases">
        <authorList>
            <person name="Khan S.A."/>
            <person name="Jeon C.O."/>
            <person name="Chun B.H."/>
        </authorList>
    </citation>
    <scope>NUCLEOTIDE SEQUENCE [LARGE SCALE GENOMIC DNA]</scope>
    <source>
        <strain evidence="1 2">H239</strain>
    </source>
</reference>
<evidence type="ECO:0000313" key="2">
    <source>
        <dbReference type="Proteomes" id="UP000474802"/>
    </source>
</evidence>
<comment type="caution">
    <text evidence="1">The sequence shown here is derived from an EMBL/GenBank/DDBJ whole genome shotgun (WGS) entry which is preliminary data.</text>
</comment>
<dbReference type="Proteomes" id="UP000474802">
    <property type="component" value="Unassembled WGS sequence"/>
</dbReference>
<sequence length="85" mass="9281">MVFDTLKDRIGGRDHLTPMEIANQTSFTAREKIELLNELKAEATGARTEGDPVAFEPEEIDEALAHVHEGVANGVGSETVLRGDY</sequence>
<keyword evidence="2" id="KW-1185">Reference proteome</keyword>
<dbReference type="RefSeq" id="WP_164533494.1">
    <property type="nucleotide sequence ID" value="NZ_JAALFG010000001.1"/>
</dbReference>
<protein>
    <submittedName>
        <fullName evidence="1">Uncharacterized protein</fullName>
    </submittedName>
</protein>
<reference evidence="1 2" key="2">
    <citation type="submission" date="2020-03" db="EMBL/GenBank/DDBJ databases">
        <title>Devosia chinhatensis sp. nov., isolated from a hexachlorocyclohexane (HCH) dump site in India.</title>
        <authorList>
            <person name="Kumar M."/>
            <person name="Lal R."/>
        </authorList>
    </citation>
    <scope>NUCLEOTIDE SEQUENCE [LARGE SCALE GENOMIC DNA]</scope>
    <source>
        <strain evidence="1 2">H239</strain>
    </source>
</reference>
<name>A0A6M1SSA4_9HYPH</name>
<organism evidence="1 2">
    <name type="scientific">Devosia aurantiaca</name>
    <dbReference type="NCBI Taxonomy" id="2714858"/>
    <lineage>
        <taxon>Bacteria</taxon>
        <taxon>Pseudomonadati</taxon>
        <taxon>Pseudomonadota</taxon>
        <taxon>Alphaproteobacteria</taxon>
        <taxon>Hyphomicrobiales</taxon>
        <taxon>Devosiaceae</taxon>
        <taxon>Devosia</taxon>
    </lineage>
</organism>
<gene>
    <name evidence="1" type="ORF">G5575_06045</name>
</gene>
<accession>A0A6M1SSA4</accession>
<dbReference type="EMBL" id="JAALFG010000001">
    <property type="protein sequence ID" value="NGP17293.1"/>
    <property type="molecule type" value="Genomic_DNA"/>
</dbReference>
<proteinExistence type="predicted"/>
<dbReference type="AlphaFoldDB" id="A0A6M1SSA4"/>